<evidence type="ECO:0000313" key="2">
    <source>
        <dbReference type="Proteomes" id="UP000186657"/>
    </source>
</evidence>
<dbReference type="EMBL" id="MKZS01000001">
    <property type="protein sequence ID" value="OLT59331.1"/>
    <property type="molecule type" value="Genomic_DNA"/>
</dbReference>
<evidence type="ECO:0000313" key="1">
    <source>
        <dbReference type="EMBL" id="OLT59331.1"/>
    </source>
</evidence>
<keyword evidence="2" id="KW-1185">Reference proteome</keyword>
<reference evidence="1 2" key="1">
    <citation type="submission" date="2016-10" db="EMBL/GenBank/DDBJ databases">
        <title>Comparative genomics uncovers the prolific and rare metabolic potential of the cyanobacterial genus Moorea.</title>
        <authorList>
            <person name="Leao T."/>
            <person name="Castelao G."/>
            <person name="Korobeynikov A."/>
            <person name="Monroe E.A."/>
            <person name="Podell S."/>
            <person name="Glukhov E."/>
            <person name="Allen E."/>
            <person name="Gerwick W.H."/>
            <person name="Gerwick L."/>
        </authorList>
    </citation>
    <scope>NUCLEOTIDE SEQUENCE [LARGE SCALE GENOMIC DNA]</scope>
    <source>
        <strain evidence="1 2">PNG5-198</strain>
    </source>
</reference>
<name>A0A1U7N092_9CYAN</name>
<accession>A0A1U7N092</accession>
<comment type="caution">
    <text evidence="1">The sequence shown here is derived from an EMBL/GenBank/DDBJ whole genome shotgun (WGS) entry which is preliminary data.</text>
</comment>
<gene>
    <name evidence="1" type="ORF">BJP37_10015</name>
</gene>
<evidence type="ECO:0008006" key="3">
    <source>
        <dbReference type="Google" id="ProtNLM"/>
    </source>
</evidence>
<dbReference type="AlphaFoldDB" id="A0A1U7N092"/>
<sequence length="116" mass="13471">MSAQLPYHQLHDLQVVEILQHQGRGRPRLDAVPDKHYSYSATLVSIESVIAAERQRAGKFVLATNVLDEQVLSHDQILREYKAQQSTERGNRFLKTHYSSLRAFFSIPLSEWRLWP</sequence>
<organism evidence="1 2">
    <name type="scientific">Moorena bouillonii PNG</name>
    <dbReference type="NCBI Taxonomy" id="568701"/>
    <lineage>
        <taxon>Bacteria</taxon>
        <taxon>Bacillati</taxon>
        <taxon>Cyanobacteriota</taxon>
        <taxon>Cyanophyceae</taxon>
        <taxon>Coleofasciculales</taxon>
        <taxon>Coleofasciculaceae</taxon>
        <taxon>Moorena</taxon>
    </lineage>
</organism>
<protein>
    <recommendedName>
        <fullName evidence="3">Transposase</fullName>
    </recommendedName>
</protein>
<proteinExistence type="predicted"/>
<dbReference type="Proteomes" id="UP000186657">
    <property type="component" value="Unassembled WGS sequence"/>
</dbReference>